<sequence length="170" mass="20386">MDVTQYKSDFVKYIDEFFNSDESKNSSIKELKSKKQDLFYYQSKKLAKSDKRNAEMIRNKRVLLSNYISASTEKLTPQDEYYQTRVEREILLGQIFGEEKEKIKSAKQDYQAQRKVMADKIEVLKLQYNTLVSDNKRIEAELQHYHRVKSEFDVFKTNKKLTEEEKQKRN</sequence>
<dbReference type="VEuPathDB" id="TrichDB:TVAG_486530"/>
<dbReference type="EMBL" id="DS114905">
    <property type="protein sequence ID" value="EAX85536.1"/>
    <property type="molecule type" value="Genomic_DNA"/>
</dbReference>
<dbReference type="KEGG" id="tva:4743178"/>
<protein>
    <submittedName>
        <fullName evidence="2">Uncharacterized protein</fullName>
    </submittedName>
</protein>
<reference evidence="2" key="1">
    <citation type="submission" date="2006-10" db="EMBL/GenBank/DDBJ databases">
        <authorList>
            <person name="Amadeo P."/>
            <person name="Zhao Q."/>
            <person name="Wortman J."/>
            <person name="Fraser-Liggett C."/>
            <person name="Carlton J."/>
        </authorList>
    </citation>
    <scope>NUCLEOTIDE SEQUENCE</scope>
    <source>
        <strain evidence="2">G3</strain>
    </source>
</reference>
<feature type="coiled-coil region" evidence="1">
    <location>
        <begin position="107"/>
        <end position="141"/>
    </location>
</feature>
<dbReference type="SMR" id="A2GBD2"/>
<dbReference type="AlphaFoldDB" id="A2GBD2"/>
<dbReference type="Proteomes" id="UP000001542">
    <property type="component" value="Unassembled WGS sequence"/>
</dbReference>
<keyword evidence="3" id="KW-1185">Reference proteome</keyword>
<organism evidence="2 3">
    <name type="scientific">Trichomonas vaginalis (strain ATCC PRA-98 / G3)</name>
    <dbReference type="NCBI Taxonomy" id="412133"/>
    <lineage>
        <taxon>Eukaryota</taxon>
        <taxon>Metamonada</taxon>
        <taxon>Parabasalia</taxon>
        <taxon>Trichomonadida</taxon>
        <taxon>Trichomonadidae</taxon>
        <taxon>Trichomonas</taxon>
    </lineage>
</organism>
<dbReference type="RefSeq" id="XP_001298466.1">
    <property type="nucleotide sequence ID" value="XM_001298465.1"/>
</dbReference>
<dbReference type="InParanoid" id="A2GBD2"/>
<name>A2GBD2_TRIV3</name>
<dbReference type="VEuPathDB" id="TrichDB:TVAGG3_1007110"/>
<evidence type="ECO:0000256" key="1">
    <source>
        <dbReference type="SAM" id="Coils"/>
    </source>
</evidence>
<evidence type="ECO:0000313" key="3">
    <source>
        <dbReference type="Proteomes" id="UP000001542"/>
    </source>
</evidence>
<reference evidence="2" key="2">
    <citation type="journal article" date="2007" name="Science">
        <title>Draft genome sequence of the sexually transmitted pathogen Trichomonas vaginalis.</title>
        <authorList>
            <person name="Carlton J.M."/>
            <person name="Hirt R.P."/>
            <person name="Silva J.C."/>
            <person name="Delcher A.L."/>
            <person name="Schatz M."/>
            <person name="Zhao Q."/>
            <person name="Wortman J.R."/>
            <person name="Bidwell S.L."/>
            <person name="Alsmark U.C.M."/>
            <person name="Besteiro S."/>
            <person name="Sicheritz-Ponten T."/>
            <person name="Noel C.J."/>
            <person name="Dacks J.B."/>
            <person name="Foster P.G."/>
            <person name="Simillion C."/>
            <person name="Van de Peer Y."/>
            <person name="Miranda-Saavedra D."/>
            <person name="Barton G.J."/>
            <person name="Westrop G.D."/>
            <person name="Mueller S."/>
            <person name="Dessi D."/>
            <person name="Fiori P.L."/>
            <person name="Ren Q."/>
            <person name="Paulsen I."/>
            <person name="Zhang H."/>
            <person name="Bastida-Corcuera F.D."/>
            <person name="Simoes-Barbosa A."/>
            <person name="Brown M.T."/>
            <person name="Hayes R.D."/>
            <person name="Mukherjee M."/>
            <person name="Okumura C.Y."/>
            <person name="Schneider R."/>
            <person name="Smith A.J."/>
            <person name="Vanacova S."/>
            <person name="Villalvazo M."/>
            <person name="Haas B.J."/>
            <person name="Pertea M."/>
            <person name="Feldblyum T.V."/>
            <person name="Utterback T.R."/>
            <person name="Shu C.L."/>
            <person name="Osoegawa K."/>
            <person name="de Jong P.J."/>
            <person name="Hrdy I."/>
            <person name="Horvathova L."/>
            <person name="Zubacova Z."/>
            <person name="Dolezal P."/>
            <person name="Malik S.B."/>
            <person name="Logsdon J.M. Jr."/>
            <person name="Henze K."/>
            <person name="Gupta A."/>
            <person name="Wang C.C."/>
            <person name="Dunne R.L."/>
            <person name="Upcroft J.A."/>
            <person name="Upcroft P."/>
            <person name="White O."/>
            <person name="Salzberg S.L."/>
            <person name="Tang P."/>
            <person name="Chiu C.-H."/>
            <person name="Lee Y.-S."/>
            <person name="Embley T.M."/>
            <person name="Coombs G.H."/>
            <person name="Mottram J.C."/>
            <person name="Tachezy J."/>
            <person name="Fraser-Liggett C.M."/>
            <person name="Johnson P.J."/>
        </authorList>
    </citation>
    <scope>NUCLEOTIDE SEQUENCE [LARGE SCALE GENOMIC DNA]</scope>
    <source>
        <strain evidence="2">G3</strain>
    </source>
</reference>
<evidence type="ECO:0000313" key="2">
    <source>
        <dbReference type="EMBL" id="EAX85536.1"/>
    </source>
</evidence>
<keyword evidence="1" id="KW-0175">Coiled coil</keyword>
<accession>A2GBD2</accession>
<proteinExistence type="predicted"/>
<gene>
    <name evidence="2" type="ORF">TVAG_486530</name>
</gene>